<keyword evidence="13" id="KW-1185">Reference proteome</keyword>
<evidence type="ECO:0000256" key="3">
    <source>
        <dbReference type="ARBA" id="ARBA00023066"/>
    </source>
</evidence>
<keyword evidence="4" id="KW-0620">Polyamine biosynthesis</keyword>
<dbReference type="AlphaFoldDB" id="A0A4U0V291"/>
<evidence type="ECO:0000313" key="13">
    <source>
        <dbReference type="Proteomes" id="UP001175353"/>
    </source>
</evidence>
<gene>
    <name evidence="11" type="ORF">B0A54_07497</name>
    <name evidence="9" type="ORF">LTR82_015962</name>
    <name evidence="10" type="ORF">LTR91_020750</name>
</gene>
<dbReference type="CDD" id="cd11592">
    <property type="entry name" value="Agmatinase_PAH"/>
    <property type="match status" value="1"/>
</dbReference>
<dbReference type="PANTHER" id="PTHR11358">
    <property type="entry name" value="ARGINASE/AGMATINASE"/>
    <property type="match status" value="1"/>
</dbReference>
<dbReference type="OrthoDB" id="288726at2759"/>
<reference evidence="11 12" key="1">
    <citation type="submission" date="2017-03" db="EMBL/GenBank/DDBJ databases">
        <title>Genomes of endolithic fungi from Antarctica.</title>
        <authorList>
            <person name="Coleine C."/>
            <person name="Masonjones S."/>
            <person name="Stajich J.E."/>
        </authorList>
    </citation>
    <scope>NUCLEOTIDE SEQUENCE [LARGE SCALE GENOMIC DNA]</scope>
    <source>
        <strain evidence="11 12">CCFEE 5311</strain>
    </source>
</reference>
<keyword evidence="3" id="KW-0745">Spermidine biosynthesis</keyword>
<evidence type="ECO:0000256" key="1">
    <source>
        <dbReference type="ARBA" id="ARBA00022723"/>
    </source>
</evidence>
<dbReference type="Proteomes" id="UP001168146">
    <property type="component" value="Unassembled WGS sequence"/>
</dbReference>
<comment type="similarity">
    <text evidence="7 8">Belongs to the arginase family.</text>
</comment>
<name>A0A4U0V291_9PEZI</name>
<dbReference type="EMBL" id="JAUJLE010000349">
    <property type="protein sequence ID" value="KAK0959613.1"/>
    <property type="molecule type" value="Genomic_DNA"/>
</dbReference>
<dbReference type="PRINTS" id="PR00116">
    <property type="entry name" value="ARGINASE"/>
</dbReference>
<dbReference type="SUPFAM" id="SSF52768">
    <property type="entry name" value="Arginase/deacetylase"/>
    <property type="match status" value="1"/>
</dbReference>
<dbReference type="InterPro" id="IPR023696">
    <property type="entry name" value="Ureohydrolase_dom_sf"/>
</dbReference>
<evidence type="ECO:0000313" key="11">
    <source>
        <dbReference type="EMBL" id="TKA42654.1"/>
    </source>
</evidence>
<dbReference type="GO" id="GO:0046872">
    <property type="term" value="F:metal ion binding"/>
    <property type="evidence" value="ECO:0007669"/>
    <property type="project" value="UniProtKB-KW"/>
</dbReference>
<proteinExistence type="inferred from homology"/>
<feature type="binding site" evidence="6">
    <location>
        <position position="282"/>
    </location>
    <ligand>
        <name>Mn(2+)</name>
        <dbReference type="ChEBI" id="CHEBI:29035"/>
        <label>1</label>
    </ligand>
</feature>
<dbReference type="FunFam" id="3.40.800.10:FF:000001">
    <property type="entry name" value="Agmatinase"/>
    <property type="match status" value="1"/>
</dbReference>
<evidence type="ECO:0000256" key="7">
    <source>
        <dbReference type="PROSITE-ProRule" id="PRU00742"/>
    </source>
</evidence>
<evidence type="ECO:0000313" key="12">
    <source>
        <dbReference type="Proteomes" id="UP000310066"/>
    </source>
</evidence>
<comment type="cofactor">
    <cofactor evidence="6">
        <name>Mn(2+)</name>
        <dbReference type="ChEBI" id="CHEBI:29035"/>
    </cofactor>
    <text evidence="6">Binds 2 manganese ions per subunit.</text>
</comment>
<keyword evidence="5 6" id="KW-0464">Manganese</keyword>
<dbReference type="EMBL" id="JASUXU010000095">
    <property type="protein sequence ID" value="KAK0307351.1"/>
    <property type="molecule type" value="Genomic_DNA"/>
</dbReference>
<dbReference type="Gene3D" id="3.40.800.10">
    <property type="entry name" value="Ureohydrolase domain"/>
    <property type="match status" value="1"/>
</dbReference>
<evidence type="ECO:0000256" key="6">
    <source>
        <dbReference type="PIRSR" id="PIRSR036979-1"/>
    </source>
</evidence>
<dbReference type="InterPro" id="IPR020855">
    <property type="entry name" value="Ureohydrolase_Mn_BS"/>
</dbReference>
<sequence length="365" mass="39432">MARDITFPAVSGVQHPLGTMDSGTGMDLSTALYSGLVTFANLPYVHCLAAEHTEIEAYDIAIVGAPFDTGVTARPGARFGPNGIRQGSRRIHPQFSWSVYTGRNYFVEWAKVVDCGDAPLTFLDNTVALKQLTKTHEVVSARKANSSEYAVPRIIMLGGDHTTTLPALRSTYKHWGAVSVIHFDSHIDTWNPDVLGGGLSHYAGVNHGTFLHIAHEEGLILNSSFHAGIRAPVANRKYDLQHDRACGFHIVKARDLDRMGMQGVIETLKKRVEGTKVYITVDIDVLDPAFAPATGTAEVGGWTTRELLTILDGLSGLEVVGADVVEVAPIYDNPGETTTLAAAEIVHSLIALMVETPVKALQRAQ</sequence>
<dbReference type="PROSITE" id="PS51409">
    <property type="entry name" value="ARGINASE_2"/>
    <property type="match status" value="1"/>
</dbReference>
<accession>A0A4U0V291</accession>
<evidence type="ECO:0000313" key="10">
    <source>
        <dbReference type="EMBL" id="KAK0959613.1"/>
    </source>
</evidence>
<dbReference type="GO" id="GO:0008295">
    <property type="term" value="P:spermidine biosynthetic process"/>
    <property type="evidence" value="ECO:0007669"/>
    <property type="project" value="UniProtKB-KW"/>
</dbReference>
<reference evidence="9" key="2">
    <citation type="submission" date="2021-12" db="EMBL/GenBank/DDBJ databases">
        <title>Black yeast isolated from Biological Soil Crust.</title>
        <authorList>
            <person name="Kurbessoian T."/>
        </authorList>
    </citation>
    <scope>NUCLEOTIDE SEQUENCE</scope>
    <source>
        <strain evidence="9">CCFEE 5208</strain>
    </source>
</reference>
<comment type="caution">
    <text evidence="11">The sequence shown here is derived from an EMBL/GenBank/DDBJ whole genome shotgun (WGS) entry which is preliminary data.</text>
</comment>
<dbReference type="PIRSF" id="PIRSF036979">
    <property type="entry name" value="Arginase"/>
    <property type="match status" value="1"/>
</dbReference>
<dbReference type="STRING" id="329885.A0A4U0V291"/>
<evidence type="ECO:0000256" key="4">
    <source>
        <dbReference type="ARBA" id="ARBA00023115"/>
    </source>
</evidence>
<feature type="binding site" evidence="6">
    <location>
        <position position="184"/>
    </location>
    <ligand>
        <name>Mn(2+)</name>
        <dbReference type="ChEBI" id="CHEBI:29035"/>
        <label>1</label>
    </ligand>
</feature>
<evidence type="ECO:0000313" key="9">
    <source>
        <dbReference type="EMBL" id="KAK0307351.1"/>
    </source>
</evidence>
<dbReference type="GO" id="GO:0008783">
    <property type="term" value="F:agmatinase activity"/>
    <property type="evidence" value="ECO:0007669"/>
    <property type="project" value="TreeGrafter"/>
</dbReference>
<feature type="binding site" evidence="6">
    <location>
        <position position="186"/>
    </location>
    <ligand>
        <name>Mn(2+)</name>
        <dbReference type="ChEBI" id="CHEBI:29035"/>
        <label>1</label>
    </ligand>
</feature>
<dbReference type="PROSITE" id="PS01053">
    <property type="entry name" value="ARGINASE_1"/>
    <property type="match status" value="1"/>
</dbReference>
<feature type="binding site" evidence="6">
    <location>
        <position position="284"/>
    </location>
    <ligand>
        <name>Mn(2+)</name>
        <dbReference type="ChEBI" id="CHEBI:29035"/>
        <label>1</label>
    </ligand>
</feature>
<keyword evidence="1 6" id="KW-0479">Metal-binding</keyword>
<organism evidence="11 12">
    <name type="scientific">Friedmanniomyces endolithicus</name>
    <dbReference type="NCBI Taxonomy" id="329885"/>
    <lineage>
        <taxon>Eukaryota</taxon>
        <taxon>Fungi</taxon>
        <taxon>Dikarya</taxon>
        <taxon>Ascomycota</taxon>
        <taxon>Pezizomycotina</taxon>
        <taxon>Dothideomycetes</taxon>
        <taxon>Dothideomycetidae</taxon>
        <taxon>Mycosphaerellales</taxon>
        <taxon>Teratosphaeriaceae</taxon>
        <taxon>Friedmanniomyces</taxon>
    </lineage>
</organism>
<evidence type="ECO:0000256" key="8">
    <source>
        <dbReference type="RuleBase" id="RU003684"/>
    </source>
</evidence>
<feature type="binding site" evidence="6">
    <location>
        <position position="188"/>
    </location>
    <ligand>
        <name>Mn(2+)</name>
        <dbReference type="ChEBI" id="CHEBI:29035"/>
        <label>1</label>
    </ligand>
</feature>
<dbReference type="Proteomes" id="UP001175353">
    <property type="component" value="Unassembled WGS sequence"/>
</dbReference>
<dbReference type="InterPro" id="IPR006035">
    <property type="entry name" value="Ureohydrolase"/>
</dbReference>
<dbReference type="GO" id="GO:0033389">
    <property type="term" value="P:putrescine biosynthetic process from arginine, via agmatine"/>
    <property type="evidence" value="ECO:0007669"/>
    <property type="project" value="TreeGrafter"/>
</dbReference>
<feature type="binding site" evidence="6">
    <location>
        <position position="161"/>
    </location>
    <ligand>
        <name>Mn(2+)</name>
        <dbReference type="ChEBI" id="CHEBI:29035"/>
        <label>1</label>
    </ligand>
</feature>
<evidence type="ECO:0000256" key="2">
    <source>
        <dbReference type="ARBA" id="ARBA00022801"/>
    </source>
</evidence>
<protein>
    <recommendedName>
        <fullName evidence="14">Agmatinase 1</fullName>
    </recommendedName>
</protein>
<dbReference type="EMBL" id="NAJP01000022">
    <property type="protein sequence ID" value="TKA42654.1"/>
    <property type="molecule type" value="Genomic_DNA"/>
</dbReference>
<reference evidence="10" key="3">
    <citation type="submission" date="2023-06" db="EMBL/GenBank/DDBJ databases">
        <title>Black Yeasts Isolated from many extreme environments.</title>
        <authorList>
            <person name="Coleine C."/>
            <person name="Stajich J.E."/>
            <person name="Selbmann L."/>
        </authorList>
    </citation>
    <scope>NUCLEOTIDE SEQUENCE</scope>
    <source>
        <strain evidence="10">CCFEE 5200</strain>
    </source>
</reference>
<evidence type="ECO:0008006" key="14">
    <source>
        <dbReference type="Google" id="ProtNLM"/>
    </source>
</evidence>
<dbReference type="Pfam" id="PF00491">
    <property type="entry name" value="Arginase"/>
    <property type="match status" value="1"/>
</dbReference>
<evidence type="ECO:0000256" key="5">
    <source>
        <dbReference type="ARBA" id="ARBA00023211"/>
    </source>
</evidence>
<dbReference type="PANTHER" id="PTHR11358:SF28">
    <property type="entry name" value="HYPOTHETICAL ARGINASE FAMILY PROTEIN (EUROFUNG)"/>
    <property type="match status" value="1"/>
</dbReference>
<keyword evidence="2 8" id="KW-0378">Hydrolase</keyword>
<dbReference type="Proteomes" id="UP000310066">
    <property type="component" value="Unassembled WGS sequence"/>
</dbReference>